<dbReference type="SMART" id="SM00853">
    <property type="entry name" value="MutL_C"/>
    <property type="match status" value="1"/>
</dbReference>
<dbReference type="SUPFAM" id="SSF118116">
    <property type="entry name" value="DNA mismatch repair protein MutL"/>
    <property type="match status" value="1"/>
</dbReference>
<evidence type="ECO:0000256" key="4">
    <source>
        <dbReference type="HAMAP-Rule" id="MF_00149"/>
    </source>
</evidence>
<dbReference type="AlphaFoldDB" id="A0A1M5Z797"/>
<dbReference type="HAMAP" id="MF_00149">
    <property type="entry name" value="DNA_mis_repair"/>
    <property type="match status" value="1"/>
</dbReference>
<feature type="domain" description="MutL C-terminal dimerisation" evidence="6">
    <location>
        <begin position="454"/>
        <end position="594"/>
    </location>
</feature>
<dbReference type="OrthoDB" id="9763467at2"/>
<evidence type="ECO:0000313" key="9">
    <source>
        <dbReference type="Proteomes" id="UP000183995"/>
    </source>
</evidence>
<dbReference type="PANTHER" id="PTHR10073:SF12">
    <property type="entry name" value="DNA MISMATCH REPAIR PROTEIN MLH1"/>
    <property type="match status" value="1"/>
</dbReference>
<dbReference type="InterPro" id="IPR042121">
    <property type="entry name" value="MutL_C_regsub"/>
</dbReference>
<dbReference type="InterPro" id="IPR020667">
    <property type="entry name" value="DNA_mismatch_repair_MutL"/>
</dbReference>
<feature type="domain" description="DNA mismatch repair protein S5" evidence="7">
    <location>
        <begin position="209"/>
        <end position="327"/>
    </location>
</feature>
<dbReference type="Proteomes" id="UP000183995">
    <property type="component" value="Unassembled WGS sequence"/>
</dbReference>
<dbReference type="InterPro" id="IPR014762">
    <property type="entry name" value="DNA_mismatch_repair_CS"/>
</dbReference>
<dbReference type="Gene3D" id="3.30.1540.20">
    <property type="entry name" value="MutL, C-terminal domain, dimerisation subdomain"/>
    <property type="match status" value="1"/>
</dbReference>
<evidence type="ECO:0000256" key="3">
    <source>
        <dbReference type="ARBA" id="ARBA00023204"/>
    </source>
</evidence>
<sequence>MAKILQLDAHVADLIAAGEVVERPASVIKELIENSIDSGATMVTVEIKGGGMTYMRVTDNGCGIAPEDTETAFLRHATSKLRDEKGLEAIMTLGFRGEALAAIAAVSRVELLTRETGAETGTSLSVEGGAVKARELAGCPEGTTMIVRDLFYNTPARLKFMKTDRAEGAGVSAQVISSALSHPEVSVRYIKDGKEECHTPGDGRIDSCIYSLFGREFAGGLLKAATSDDAVTVSGFVSTPVSARGNRSYQFFFVNGRIVKSKTLQAALEQAYKNSLFTGRFPSCVLYITLSPSQVDVNVHPTKTEVKFLNEHQVFDGVYYAALSALESEGRKDAFRISESTKSLFQTEAAEAPAERPSGGAPARTQSPYGGGGFISRVPSVREFKTYAPVRDETALSYKTAADKIPPAAEAGPKTPAAWERVGEPAGEEPAQTEIDMSRPEEIAEMPPAKRWRVVGEALDTYILAEQGDSLWLIDKHAAHERIHFDRLKSEKQVTMSQTLLDPVVCNLGSEDTALLVEKAALLSRLGFQLDAFGDAAVAVRELPADIDAAETEGLLGELADILRRGGSPDEGAVLDELRHSVACKAAIKAGRRSEPLELEALVDKVLTGEVRYCPHGRPVATELTKAALDRTFKRT</sequence>
<dbReference type="EMBL" id="FQXV01000014">
    <property type="protein sequence ID" value="SHI20126.1"/>
    <property type="molecule type" value="Genomic_DNA"/>
</dbReference>
<dbReference type="InterPro" id="IPR036890">
    <property type="entry name" value="HATPase_C_sf"/>
</dbReference>
<protein>
    <recommendedName>
        <fullName evidence="4">DNA mismatch repair protein MutL</fullName>
    </recommendedName>
</protein>
<dbReference type="GO" id="GO:0030983">
    <property type="term" value="F:mismatched DNA binding"/>
    <property type="evidence" value="ECO:0007669"/>
    <property type="project" value="InterPro"/>
</dbReference>
<dbReference type="Pfam" id="PF01119">
    <property type="entry name" value="DNA_mis_repair"/>
    <property type="match status" value="1"/>
</dbReference>
<keyword evidence="3 4" id="KW-0234">DNA repair</keyword>
<dbReference type="InterPro" id="IPR037198">
    <property type="entry name" value="MutL_C_sf"/>
</dbReference>
<name>A0A1M5Z797_9FIRM</name>
<dbReference type="SUPFAM" id="SSF54211">
    <property type="entry name" value="Ribosomal protein S5 domain 2-like"/>
    <property type="match status" value="1"/>
</dbReference>
<dbReference type="Gene3D" id="3.30.230.10">
    <property type="match status" value="1"/>
</dbReference>
<comment type="function">
    <text evidence="4">This protein is involved in the repair of mismatches in DNA. It is required for dam-dependent methyl-directed DNA mismatch repair. May act as a 'molecular matchmaker', a protein that promotes the formation of a stable complex between two or more DNA-binding proteins in an ATP-dependent manner without itself being part of a final effector complex.</text>
</comment>
<dbReference type="InterPro" id="IPR002099">
    <property type="entry name" value="MutL/Mlh/PMS"/>
</dbReference>
<evidence type="ECO:0000256" key="2">
    <source>
        <dbReference type="ARBA" id="ARBA00022763"/>
    </source>
</evidence>
<dbReference type="Gene3D" id="3.30.565.10">
    <property type="entry name" value="Histidine kinase-like ATPase, C-terminal domain"/>
    <property type="match status" value="1"/>
</dbReference>
<dbReference type="STRING" id="1123282.SAMN02745823_03342"/>
<dbReference type="InterPro" id="IPR038973">
    <property type="entry name" value="MutL/Mlh/Pms-like"/>
</dbReference>
<dbReference type="GO" id="GO:0006298">
    <property type="term" value="P:mismatch repair"/>
    <property type="evidence" value="ECO:0007669"/>
    <property type="project" value="UniProtKB-UniRule"/>
</dbReference>
<dbReference type="SUPFAM" id="SSF55874">
    <property type="entry name" value="ATPase domain of HSP90 chaperone/DNA topoisomerase II/histidine kinase"/>
    <property type="match status" value="1"/>
</dbReference>
<dbReference type="PROSITE" id="PS00058">
    <property type="entry name" value="DNA_MISMATCH_REPAIR_1"/>
    <property type="match status" value="1"/>
</dbReference>
<dbReference type="InterPro" id="IPR014721">
    <property type="entry name" value="Ribsml_uS5_D2-typ_fold_subgr"/>
</dbReference>
<comment type="similarity">
    <text evidence="1 4">Belongs to the DNA mismatch repair MutL/HexB family.</text>
</comment>
<evidence type="ECO:0000256" key="1">
    <source>
        <dbReference type="ARBA" id="ARBA00006082"/>
    </source>
</evidence>
<dbReference type="NCBIfam" id="TIGR00585">
    <property type="entry name" value="mutl"/>
    <property type="match status" value="1"/>
</dbReference>
<keyword evidence="9" id="KW-1185">Reference proteome</keyword>
<dbReference type="Gene3D" id="3.30.1370.100">
    <property type="entry name" value="MutL, C-terminal domain, regulatory subdomain"/>
    <property type="match status" value="1"/>
</dbReference>
<dbReference type="GO" id="GO:0005524">
    <property type="term" value="F:ATP binding"/>
    <property type="evidence" value="ECO:0007669"/>
    <property type="project" value="InterPro"/>
</dbReference>
<dbReference type="InterPro" id="IPR013507">
    <property type="entry name" value="DNA_mismatch_S5_2-like"/>
</dbReference>
<dbReference type="InterPro" id="IPR014790">
    <property type="entry name" value="MutL_C"/>
</dbReference>
<dbReference type="Pfam" id="PF08676">
    <property type="entry name" value="MutL_C"/>
    <property type="match status" value="1"/>
</dbReference>
<dbReference type="RefSeq" id="WP_073081529.1">
    <property type="nucleotide sequence ID" value="NZ_FQXV01000014.1"/>
</dbReference>
<evidence type="ECO:0000313" key="8">
    <source>
        <dbReference type="EMBL" id="SHI20126.1"/>
    </source>
</evidence>
<evidence type="ECO:0000259" key="7">
    <source>
        <dbReference type="SMART" id="SM01340"/>
    </source>
</evidence>
<proteinExistence type="inferred from homology"/>
<reference evidence="8 9" key="1">
    <citation type="submission" date="2016-11" db="EMBL/GenBank/DDBJ databases">
        <authorList>
            <person name="Jaros S."/>
            <person name="Januszkiewicz K."/>
            <person name="Wedrychowicz H."/>
        </authorList>
    </citation>
    <scope>NUCLEOTIDE SEQUENCE [LARGE SCALE GENOMIC DNA]</scope>
    <source>
        <strain evidence="8 9">DSM 10068</strain>
    </source>
</reference>
<gene>
    <name evidence="4" type="primary">mutL</name>
    <name evidence="8" type="ORF">SAMN02745823_03342</name>
</gene>
<feature type="region of interest" description="Disordered" evidence="5">
    <location>
        <begin position="346"/>
        <end position="371"/>
    </location>
</feature>
<dbReference type="GO" id="GO:0016887">
    <property type="term" value="F:ATP hydrolysis activity"/>
    <property type="evidence" value="ECO:0007669"/>
    <property type="project" value="InterPro"/>
</dbReference>
<dbReference type="CDD" id="cd16926">
    <property type="entry name" value="HATPase_MutL-MLH-PMS-like"/>
    <property type="match status" value="1"/>
</dbReference>
<organism evidence="8 9">
    <name type="scientific">Sporobacter termitidis DSM 10068</name>
    <dbReference type="NCBI Taxonomy" id="1123282"/>
    <lineage>
        <taxon>Bacteria</taxon>
        <taxon>Bacillati</taxon>
        <taxon>Bacillota</taxon>
        <taxon>Clostridia</taxon>
        <taxon>Eubacteriales</taxon>
        <taxon>Oscillospiraceae</taxon>
        <taxon>Sporobacter</taxon>
    </lineage>
</organism>
<dbReference type="Pfam" id="PF13589">
    <property type="entry name" value="HATPase_c_3"/>
    <property type="match status" value="1"/>
</dbReference>
<evidence type="ECO:0000259" key="6">
    <source>
        <dbReference type="SMART" id="SM00853"/>
    </source>
</evidence>
<dbReference type="GO" id="GO:0140664">
    <property type="term" value="F:ATP-dependent DNA damage sensor activity"/>
    <property type="evidence" value="ECO:0007669"/>
    <property type="project" value="InterPro"/>
</dbReference>
<dbReference type="CDD" id="cd00782">
    <property type="entry name" value="MutL_Trans"/>
    <property type="match status" value="1"/>
</dbReference>
<keyword evidence="2 4" id="KW-0227">DNA damage</keyword>
<dbReference type="FunFam" id="3.30.565.10:FF:000003">
    <property type="entry name" value="DNA mismatch repair endonuclease MutL"/>
    <property type="match status" value="1"/>
</dbReference>
<dbReference type="InterPro" id="IPR042120">
    <property type="entry name" value="MutL_C_dimsub"/>
</dbReference>
<dbReference type="PANTHER" id="PTHR10073">
    <property type="entry name" value="DNA MISMATCH REPAIR PROTEIN MLH, PMS, MUTL"/>
    <property type="match status" value="1"/>
</dbReference>
<dbReference type="GO" id="GO:0032300">
    <property type="term" value="C:mismatch repair complex"/>
    <property type="evidence" value="ECO:0007669"/>
    <property type="project" value="InterPro"/>
</dbReference>
<evidence type="ECO:0000256" key="5">
    <source>
        <dbReference type="SAM" id="MobiDB-lite"/>
    </source>
</evidence>
<dbReference type="InterPro" id="IPR020568">
    <property type="entry name" value="Ribosomal_Su5_D2-typ_SF"/>
</dbReference>
<dbReference type="SMART" id="SM01340">
    <property type="entry name" value="DNA_mis_repair"/>
    <property type="match status" value="1"/>
</dbReference>
<accession>A0A1M5Z797</accession>